<evidence type="ECO:0000313" key="2">
    <source>
        <dbReference type="EMBL" id="CEN31519.1"/>
    </source>
</evidence>
<feature type="transmembrane region" description="Helical" evidence="1">
    <location>
        <begin position="24"/>
        <end position="43"/>
    </location>
</feature>
<gene>
    <name evidence="2" type="ORF">UMC4404_34291</name>
</gene>
<proteinExistence type="predicted"/>
<reference evidence="3" key="1">
    <citation type="submission" date="2015-01" db="EMBL/GenBank/DDBJ databases">
        <authorList>
            <person name="Aslett A.Martin."/>
            <person name="De Silva Nishadi"/>
        </authorList>
    </citation>
    <scope>NUCLEOTIDE SEQUENCE [LARGE SCALE GENOMIC DNA]</scope>
    <source>
        <strain evidence="3">UMC4404</strain>
    </source>
</reference>
<evidence type="ECO:0000313" key="3">
    <source>
        <dbReference type="Proteomes" id="UP000049685"/>
    </source>
</evidence>
<keyword evidence="1" id="KW-0812">Transmembrane</keyword>
<organism evidence="2 3">
    <name type="scientific">Paraclostridium sordellii</name>
    <name type="common">Clostridium sordellii</name>
    <dbReference type="NCBI Taxonomy" id="1505"/>
    <lineage>
        <taxon>Bacteria</taxon>
        <taxon>Bacillati</taxon>
        <taxon>Bacillota</taxon>
        <taxon>Clostridia</taxon>
        <taxon>Peptostreptococcales</taxon>
        <taxon>Peptostreptococcaceae</taxon>
        <taxon>Paraclostridium</taxon>
    </lineage>
</organism>
<protein>
    <submittedName>
        <fullName evidence="2">Uncharacterized protein</fullName>
    </submittedName>
</protein>
<dbReference type="AlphaFoldDB" id="A0A9P1KYR4"/>
<keyword evidence="1" id="KW-1133">Transmembrane helix</keyword>
<evidence type="ECO:0000256" key="1">
    <source>
        <dbReference type="SAM" id="Phobius"/>
    </source>
</evidence>
<sequence length="59" mass="6865">MNKLFFTNLVVGLLYWYNIDKSKVSKTDILILAIIIFNLFLIGKLKKIFKKEKEGSSVK</sequence>
<dbReference type="RefSeq" id="WP_057558974.1">
    <property type="nucleotide sequence ID" value="NZ_CDNY01000010.1"/>
</dbReference>
<accession>A0A9P1KYR4</accession>
<comment type="caution">
    <text evidence="2">The sequence shown here is derived from an EMBL/GenBank/DDBJ whole genome shotgun (WGS) entry which is preliminary data.</text>
</comment>
<dbReference type="EMBL" id="CDNY01000010">
    <property type="protein sequence ID" value="CEN31519.1"/>
    <property type="molecule type" value="Genomic_DNA"/>
</dbReference>
<keyword evidence="1" id="KW-0472">Membrane</keyword>
<name>A0A9P1KYR4_PARSO</name>
<dbReference type="Proteomes" id="UP000049685">
    <property type="component" value="Unassembled WGS sequence"/>
</dbReference>